<gene>
    <name evidence="3" type="ORF">MMYC01_205166</name>
</gene>
<evidence type="ECO:0000313" key="3">
    <source>
        <dbReference type="EMBL" id="KXX77999.1"/>
    </source>
</evidence>
<dbReference type="OrthoDB" id="3561078at2759"/>
<dbReference type="VEuPathDB" id="FungiDB:MMYC01_205166"/>
<evidence type="ECO:0000313" key="4">
    <source>
        <dbReference type="Proteomes" id="UP000078237"/>
    </source>
</evidence>
<evidence type="ECO:0000256" key="2">
    <source>
        <dbReference type="SAM" id="SignalP"/>
    </source>
</evidence>
<feature type="compositionally biased region" description="Low complexity" evidence="1">
    <location>
        <begin position="147"/>
        <end position="164"/>
    </location>
</feature>
<accession>A0A175W3F9</accession>
<feature type="region of interest" description="Disordered" evidence="1">
    <location>
        <begin position="137"/>
        <end position="193"/>
    </location>
</feature>
<feature type="chain" id="PRO_5008043585" description="Infection structure specific protein" evidence="2">
    <location>
        <begin position="18"/>
        <end position="215"/>
    </location>
</feature>
<dbReference type="STRING" id="100816.A0A175W3F9"/>
<evidence type="ECO:0000256" key="1">
    <source>
        <dbReference type="SAM" id="MobiDB-lite"/>
    </source>
</evidence>
<protein>
    <recommendedName>
        <fullName evidence="5">Infection structure specific protein</fullName>
    </recommendedName>
</protein>
<dbReference type="EMBL" id="LCTW02000137">
    <property type="protein sequence ID" value="KXX77999.1"/>
    <property type="molecule type" value="Genomic_DNA"/>
</dbReference>
<evidence type="ECO:0008006" key="5">
    <source>
        <dbReference type="Google" id="ProtNLM"/>
    </source>
</evidence>
<proteinExistence type="predicted"/>
<comment type="caution">
    <text evidence="3">The sequence shown here is derived from an EMBL/GenBank/DDBJ whole genome shotgun (WGS) entry which is preliminary data.</text>
</comment>
<name>A0A175W3F9_9PEZI</name>
<sequence length="215" mass="21686">MISQSLLLAALAATAAATGPMNLHPAHQAVKRFVEARQTDGSEACTAALMSIATDMPTPPSEIMSFAMTATETDPCSITLPPNVESAISSYAQEAQSWFSENESEFSSVMEDCPDVASIYSSASAALESAALPTCDGGSGNNGGSDSGSSNDDNNDDSNNNGDDNTGGDDNEGGNDNSNSNDSGNEDDESAGARPTGFVGAAIAVAGFLGVVAVL</sequence>
<feature type="signal peptide" evidence="2">
    <location>
        <begin position="1"/>
        <end position="17"/>
    </location>
</feature>
<dbReference type="Proteomes" id="UP000078237">
    <property type="component" value="Unassembled WGS sequence"/>
</dbReference>
<feature type="compositionally biased region" description="Low complexity" evidence="1">
    <location>
        <begin position="174"/>
        <end position="183"/>
    </location>
</feature>
<reference evidence="3 4" key="1">
    <citation type="journal article" date="2016" name="Genome Announc.">
        <title>Genome Sequence of Madurella mycetomatis mm55, Isolated from a Human Mycetoma Case in Sudan.</title>
        <authorList>
            <person name="Smit S."/>
            <person name="Derks M.F."/>
            <person name="Bervoets S."/>
            <person name="Fahal A."/>
            <person name="van Leeuwen W."/>
            <person name="van Belkum A."/>
            <person name="van de Sande W.W."/>
        </authorList>
    </citation>
    <scope>NUCLEOTIDE SEQUENCE [LARGE SCALE GENOMIC DNA]</scope>
    <source>
        <strain evidence="4">mm55</strain>
    </source>
</reference>
<keyword evidence="2" id="KW-0732">Signal</keyword>
<organism evidence="3 4">
    <name type="scientific">Madurella mycetomatis</name>
    <dbReference type="NCBI Taxonomy" id="100816"/>
    <lineage>
        <taxon>Eukaryota</taxon>
        <taxon>Fungi</taxon>
        <taxon>Dikarya</taxon>
        <taxon>Ascomycota</taxon>
        <taxon>Pezizomycotina</taxon>
        <taxon>Sordariomycetes</taxon>
        <taxon>Sordariomycetidae</taxon>
        <taxon>Sordariales</taxon>
        <taxon>Sordariales incertae sedis</taxon>
        <taxon>Madurella</taxon>
    </lineage>
</organism>
<keyword evidence="4" id="KW-1185">Reference proteome</keyword>
<feature type="compositionally biased region" description="Gly residues" evidence="1">
    <location>
        <begin position="137"/>
        <end position="146"/>
    </location>
</feature>
<dbReference type="AlphaFoldDB" id="A0A175W3F9"/>